<feature type="non-terminal residue" evidence="1">
    <location>
        <position position="1"/>
    </location>
</feature>
<name>A0ABN9HXG4_9NEOB</name>
<accession>A0ABN9HXG4</accession>
<protein>
    <submittedName>
        <fullName evidence="1">Uncharacterized protein</fullName>
    </submittedName>
</protein>
<dbReference type="Proteomes" id="UP001162483">
    <property type="component" value="Unassembled WGS sequence"/>
</dbReference>
<reference evidence="1" key="1">
    <citation type="submission" date="2023-05" db="EMBL/GenBank/DDBJ databases">
        <authorList>
            <person name="Stuckert A."/>
        </authorList>
    </citation>
    <scope>NUCLEOTIDE SEQUENCE</scope>
</reference>
<proteinExistence type="predicted"/>
<organism evidence="1 2">
    <name type="scientific">Staurois parvus</name>
    <dbReference type="NCBI Taxonomy" id="386267"/>
    <lineage>
        <taxon>Eukaryota</taxon>
        <taxon>Metazoa</taxon>
        <taxon>Chordata</taxon>
        <taxon>Craniata</taxon>
        <taxon>Vertebrata</taxon>
        <taxon>Euteleostomi</taxon>
        <taxon>Amphibia</taxon>
        <taxon>Batrachia</taxon>
        <taxon>Anura</taxon>
        <taxon>Neobatrachia</taxon>
        <taxon>Ranoidea</taxon>
        <taxon>Ranidae</taxon>
        <taxon>Staurois</taxon>
    </lineage>
</organism>
<gene>
    <name evidence="1" type="ORF">SPARVUS_LOCUS16607573</name>
</gene>
<keyword evidence="2" id="KW-1185">Reference proteome</keyword>
<evidence type="ECO:0000313" key="1">
    <source>
        <dbReference type="EMBL" id="CAI9624213.1"/>
    </source>
</evidence>
<sequence>PPVPPSSATHLCPEVPPTCAHQCYPPVPTSDTQQCCQSVQPSSAASQFHHQCLAVLPVSVQQ</sequence>
<comment type="caution">
    <text evidence="1">The sequence shown here is derived from an EMBL/GenBank/DDBJ whole genome shotgun (WGS) entry which is preliminary data.</text>
</comment>
<evidence type="ECO:0000313" key="2">
    <source>
        <dbReference type="Proteomes" id="UP001162483"/>
    </source>
</evidence>
<dbReference type="EMBL" id="CATNWA010021854">
    <property type="protein sequence ID" value="CAI9624213.1"/>
    <property type="molecule type" value="Genomic_DNA"/>
</dbReference>